<organism evidence="1 2">
    <name type="scientific">Pleionea litopenaei</name>
    <dbReference type="NCBI Taxonomy" id="3070815"/>
    <lineage>
        <taxon>Bacteria</taxon>
        <taxon>Pseudomonadati</taxon>
        <taxon>Pseudomonadota</taxon>
        <taxon>Gammaproteobacteria</taxon>
        <taxon>Oceanospirillales</taxon>
        <taxon>Pleioneaceae</taxon>
        <taxon>Pleionea</taxon>
    </lineage>
</organism>
<dbReference type="AlphaFoldDB" id="A0AA51RRG4"/>
<dbReference type="EMBL" id="CP133548">
    <property type="protein sequence ID" value="WMS86173.1"/>
    <property type="molecule type" value="Genomic_DNA"/>
</dbReference>
<keyword evidence="2" id="KW-1185">Reference proteome</keyword>
<dbReference type="Pfam" id="PF13835">
    <property type="entry name" value="DUF4194"/>
    <property type="match status" value="1"/>
</dbReference>
<evidence type="ECO:0000313" key="2">
    <source>
        <dbReference type="Proteomes" id="UP001239782"/>
    </source>
</evidence>
<proteinExistence type="predicted"/>
<sequence length="231" mass="26909">MIIFDAIEQQLSRSKVTIEEFQELVIRLLNYGVLSRQESATEELLYDRYVRIEELINEYLAVIKIRLYHDNHFQYVRLYPPSSEVPGVVDGEDSQFTGSLRQRLTQNEVALTLILRLQYDKALREGKIDDSGFALESLESISIAMKNMLKRSLPDKFTERKKLFSKLKQLRLIQFRQDEEFESSETWIKVHPMIVTFVSEEALEALDFDDDDDATIHVQSPAQVTLAVEED</sequence>
<gene>
    <name evidence="1" type="ORF">Q9312_13185</name>
</gene>
<protein>
    <submittedName>
        <fullName evidence="1">DUF4194 domain-containing protein</fullName>
    </submittedName>
</protein>
<dbReference type="RefSeq" id="WP_309201325.1">
    <property type="nucleotide sequence ID" value="NZ_CP133548.1"/>
</dbReference>
<name>A0AA51RRG4_9GAMM</name>
<evidence type="ECO:0000313" key="1">
    <source>
        <dbReference type="EMBL" id="WMS86173.1"/>
    </source>
</evidence>
<accession>A0AA51RRG4</accession>
<reference evidence="1 2" key="1">
    <citation type="submission" date="2023-08" db="EMBL/GenBank/DDBJ databases">
        <title>Pleionea litopenaei sp. nov., isolated from stomach of juvenile Litopenaeus vannamei.</title>
        <authorList>
            <person name="Rho A.M."/>
            <person name="Hwang C.Y."/>
        </authorList>
    </citation>
    <scope>NUCLEOTIDE SEQUENCE [LARGE SCALE GENOMIC DNA]</scope>
    <source>
        <strain evidence="1 2">HL-JVS1</strain>
    </source>
</reference>
<dbReference type="KEGG" id="plei:Q9312_13185"/>
<dbReference type="InterPro" id="IPR025449">
    <property type="entry name" value="JetB"/>
</dbReference>
<dbReference type="Proteomes" id="UP001239782">
    <property type="component" value="Chromosome"/>
</dbReference>